<evidence type="ECO:0000313" key="2">
    <source>
        <dbReference type="Proteomes" id="UP001631969"/>
    </source>
</evidence>
<keyword evidence="1" id="KW-0238">DNA-binding</keyword>
<evidence type="ECO:0000313" key="1">
    <source>
        <dbReference type="EMBL" id="MFM9330759.1"/>
    </source>
</evidence>
<protein>
    <submittedName>
        <fullName evidence="1">LacI family DNA-binding transcriptional regulator</fullName>
    </submittedName>
</protein>
<keyword evidence="2" id="KW-1185">Reference proteome</keyword>
<gene>
    <name evidence="1" type="ORF">ACI1P1_20930</name>
</gene>
<sequence length="347" mass="37971">MATRNDVARLAGVSVAVVSYVLNNKSFVKEETRRKVLAAMEELGYTPNLTARSLKTRKSGQLAVLTNFIGNPFEAGILLHLEEAARKHGYMIAYRSYDADREQELLAQLAGRVDGIVLLGQSLKEETLASFRKKGIPVVSVMAPGKASANVHIIDVDWAAAYRQVVAELIRLEHRHIAYIGPGVLSAPLYPRMRSFAAAVEEIAPDVTLRCDWLEDGGRYESAREHLLELPAEPAFTALVCANDLTAIGACSACRERGWAVPEKLSIISSENILMVSETHPPIATLDYPREKAAHQAMELLLRLIEEPELTAPDSLVPEPAAEAPKEIQLAASFLPRPSLAQAPRLP</sequence>
<comment type="caution">
    <text evidence="1">The sequence shown here is derived from an EMBL/GenBank/DDBJ whole genome shotgun (WGS) entry which is preliminary data.</text>
</comment>
<accession>A0ACC7P3E8</accession>
<dbReference type="Proteomes" id="UP001631969">
    <property type="component" value="Unassembled WGS sequence"/>
</dbReference>
<dbReference type="EMBL" id="JBJURJ010000014">
    <property type="protein sequence ID" value="MFM9330759.1"/>
    <property type="molecule type" value="Genomic_DNA"/>
</dbReference>
<name>A0ACC7P3E8_9BACL</name>
<proteinExistence type="predicted"/>
<reference evidence="1" key="1">
    <citation type="submission" date="2024-12" db="EMBL/GenBank/DDBJ databases">
        <authorList>
            <person name="Wu N."/>
        </authorList>
    </citation>
    <scope>NUCLEOTIDE SEQUENCE</scope>
    <source>
        <strain evidence="1">P15</strain>
    </source>
</reference>
<organism evidence="1 2">
    <name type="scientific">Paenibacillus mesotrionivorans</name>
    <dbReference type="NCBI Taxonomy" id="3160968"/>
    <lineage>
        <taxon>Bacteria</taxon>
        <taxon>Bacillati</taxon>
        <taxon>Bacillota</taxon>
        <taxon>Bacilli</taxon>
        <taxon>Bacillales</taxon>
        <taxon>Paenibacillaceae</taxon>
        <taxon>Paenibacillus</taxon>
    </lineage>
</organism>